<gene>
    <name evidence="1" type="ORF">KIN20_004326</name>
</gene>
<name>A0AAD5LYA3_PARTN</name>
<organism evidence="1 2">
    <name type="scientific">Parelaphostrongylus tenuis</name>
    <name type="common">Meningeal worm</name>
    <dbReference type="NCBI Taxonomy" id="148309"/>
    <lineage>
        <taxon>Eukaryota</taxon>
        <taxon>Metazoa</taxon>
        <taxon>Ecdysozoa</taxon>
        <taxon>Nematoda</taxon>
        <taxon>Chromadorea</taxon>
        <taxon>Rhabditida</taxon>
        <taxon>Rhabditina</taxon>
        <taxon>Rhabditomorpha</taxon>
        <taxon>Strongyloidea</taxon>
        <taxon>Metastrongylidae</taxon>
        <taxon>Parelaphostrongylus</taxon>
    </lineage>
</organism>
<proteinExistence type="predicted"/>
<sequence>MGFRWMMRIENAIIWPRQQRKSVCEGGRDVKNSAETAADKVKQAGRNAYDAVADKVNDAKDYVGDKMKSGGDHMKK</sequence>
<comment type="caution">
    <text evidence="1">The sequence shown here is derived from an EMBL/GenBank/DDBJ whole genome shotgun (WGS) entry which is preliminary data.</text>
</comment>
<keyword evidence="2" id="KW-1185">Reference proteome</keyword>
<dbReference type="EMBL" id="JAHQIW010000581">
    <property type="protein sequence ID" value="KAJ1348917.1"/>
    <property type="molecule type" value="Genomic_DNA"/>
</dbReference>
<accession>A0AAD5LYA3</accession>
<dbReference type="AlphaFoldDB" id="A0AAD5LYA3"/>
<evidence type="ECO:0000313" key="1">
    <source>
        <dbReference type="EMBL" id="KAJ1348917.1"/>
    </source>
</evidence>
<reference evidence="1" key="1">
    <citation type="submission" date="2021-06" db="EMBL/GenBank/DDBJ databases">
        <title>Parelaphostrongylus tenuis whole genome reference sequence.</title>
        <authorList>
            <person name="Garwood T.J."/>
            <person name="Larsen P.A."/>
            <person name="Fountain-Jones N.M."/>
            <person name="Garbe J.R."/>
            <person name="Macchietto M.G."/>
            <person name="Kania S.A."/>
            <person name="Gerhold R.W."/>
            <person name="Richards J.E."/>
            <person name="Wolf T.M."/>
        </authorList>
    </citation>
    <scope>NUCLEOTIDE SEQUENCE</scope>
    <source>
        <strain evidence="1">MNPRO001-30</strain>
        <tissue evidence="1">Meninges</tissue>
    </source>
</reference>
<dbReference type="Proteomes" id="UP001196413">
    <property type="component" value="Unassembled WGS sequence"/>
</dbReference>
<dbReference type="Gene3D" id="6.10.140.1430">
    <property type="match status" value="1"/>
</dbReference>
<protein>
    <submittedName>
        <fullName evidence="1">Uncharacterized protein</fullName>
    </submittedName>
</protein>
<evidence type="ECO:0000313" key="2">
    <source>
        <dbReference type="Proteomes" id="UP001196413"/>
    </source>
</evidence>